<protein>
    <submittedName>
        <fullName evidence="1">Ethylene-responsive element-binding family protein</fullName>
    </submittedName>
</protein>
<name>A0A2P2IL82_RHIMU</name>
<reference evidence="1" key="1">
    <citation type="submission" date="2018-02" db="EMBL/GenBank/DDBJ databases">
        <title>Rhizophora mucronata_Transcriptome.</title>
        <authorList>
            <person name="Meera S.P."/>
            <person name="Sreeshan A."/>
            <person name="Augustine A."/>
        </authorList>
    </citation>
    <scope>NUCLEOTIDE SEQUENCE</scope>
    <source>
        <tissue evidence="1">Leaf</tissue>
    </source>
</reference>
<proteinExistence type="predicted"/>
<sequence>MMPPLSSSAAAEQS</sequence>
<accession>A0A2P2IL82</accession>
<evidence type="ECO:0000313" key="1">
    <source>
        <dbReference type="EMBL" id="MBW82006.1"/>
    </source>
</evidence>
<dbReference type="EMBL" id="GGEC01001523">
    <property type="protein sequence ID" value="MBW82006.1"/>
    <property type="molecule type" value="Transcribed_RNA"/>
</dbReference>
<organism evidence="1">
    <name type="scientific">Rhizophora mucronata</name>
    <name type="common">Asiatic mangrove</name>
    <dbReference type="NCBI Taxonomy" id="61149"/>
    <lineage>
        <taxon>Eukaryota</taxon>
        <taxon>Viridiplantae</taxon>
        <taxon>Streptophyta</taxon>
        <taxon>Embryophyta</taxon>
        <taxon>Tracheophyta</taxon>
        <taxon>Spermatophyta</taxon>
        <taxon>Magnoliopsida</taxon>
        <taxon>eudicotyledons</taxon>
        <taxon>Gunneridae</taxon>
        <taxon>Pentapetalae</taxon>
        <taxon>rosids</taxon>
        <taxon>fabids</taxon>
        <taxon>Malpighiales</taxon>
        <taxon>Rhizophoraceae</taxon>
        <taxon>Rhizophora</taxon>
    </lineage>
</organism>